<sequence length="563" mass="62328">MDKSCLLPVHDSTSRNAAVKCGNIDSIITKPSINCLKLAGINLLAFGLELCASAGFTYIPPILLKHGFTDKSLTIIMGIGPFISLVLVPIIGHWSDRCQSRFGRRRPFMLALGIIMIFSLLIIPFSQEICTYYGFLNPSFGLAAGVVLLDFSSQALMNPCKALIPDIFHSLEEQSSGFTTYSCMLSLGGCLGYFITSLNWSSTFIGSYFGGQEKAVFSLLAVLLLILLIVNLSVAHEKPLEERTPSYLSSANVDKNFNDFKLTKCNEYNFESTNKGLPSLPSSKLSKAINGFKCHAGTNAFKVDKNCGTFAQSSLLPESPFQRLFLKHEGYGFSWLLQTKNMFKNSFKEFFSMPPVLFHLFIACLFGWMGIMCHDMYYTDFVGQVIYGGNPQASKESVAFRLYDDGVRMGSWGLLLHCLSAAVYAAFLQDKLIYRFGKSNTYLFGMICFTLSLLGTVMTESIMLVNLFSALSGLGSAAITTVPYALITEYYSKKEVYYHNSKHRGVGEDMAVLDSAVFLSQIIPSLFLGYIVEYTKNSITYMLVAAFCGCAACYFSYFVTFTS</sequence>
<proteinExistence type="inferred from homology"/>
<gene>
    <name evidence="8" type="primary">SLC45A2</name>
    <name evidence="8" type="ORF">AVEN_193408_1</name>
</gene>
<dbReference type="PANTHER" id="PTHR19432">
    <property type="entry name" value="SUGAR TRANSPORTER"/>
    <property type="match status" value="1"/>
</dbReference>
<comment type="similarity">
    <text evidence="6">Belongs to the glycoside-pentoside-hexuronide (GPH) cation symporter transporter (TC 2.A.2) family.</text>
</comment>
<dbReference type="GO" id="GO:0016020">
    <property type="term" value="C:membrane"/>
    <property type="evidence" value="ECO:0007669"/>
    <property type="project" value="UniProtKB-SubCell"/>
</dbReference>
<evidence type="ECO:0000256" key="2">
    <source>
        <dbReference type="ARBA" id="ARBA00022448"/>
    </source>
</evidence>
<dbReference type="Proteomes" id="UP000499080">
    <property type="component" value="Unassembled WGS sequence"/>
</dbReference>
<feature type="transmembrane region" description="Helical" evidence="7">
    <location>
        <begin position="72"/>
        <end position="95"/>
    </location>
</feature>
<feature type="transmembrane region" description="Helical" evidence="7">
    <location>
        <begin position="215"/>
        <end position="234"/>
    </location>
</feature>
<dbReference type="AlphaFoldDB" id="A0A4Y2FBU7"/>
<feature type="transmembrane region" description="Helical" evidence="7">
    <location>
        <begin position="440"/>
        <end position="458"/>
    </location>
</feature>
<evidence type="ECO:0000256" key="4">
    <source>
        <dbReference type="ARBA" id="ARBA00022989"/>
    </source>
</evidence>
<reference evidence="8 9" key="1">
    <citation type="journal article" date="2019" name="Sci. Rep.">
        <title>Orb-weaving spider Araneus ventricosus genome elucidates the spidroin gene catalogue.</title>
        <authorList>
            <person name="Kono N."/>
            <person name="Nakamura H."/>
            <person name="Ohtoshi R."/>
            <person name="Moran D.A.P."/>
            <person name="Shinohara A."/>
            <person name="Yoshida Y."/>
            <person name="Fujiwara M."/>
            <person name="Mori M."/>
            <person name="Tomita M."/>
            <person name="Arakawa K."/>
        </authorList>
    </citation>
    <scope>NUCLEOTIDE SEQUENCE [LARGE SCALE GENOMIC DNA]</scope>
</reference>
<keyword evidence="5 7" id="KW-0472">Membrane</keyword>
<feature type="transmembrane region" description="Helical" evidence="7">
    <location>
        <begin position="350"/>
        <end position="371"/>
    </location>
</feature>
<feature type="transmembrane region" description="Helical" evidence="7">
    <location>
        <begin position="511"/>
        <end position="532"/>
    </location>
</feature>
<feature type="transmembrane region" description="Helical" evidence="7">
    <location>
        <begin position="132"/>
        <end position="151"/>
    </location>
</feature>
<dbReference type="EMBL" id="BGPR01000852">
    <property type="protein sequence ID" value="GBM37896.1"/>
    <property type="molecule type" value="Genomic_DNA"/>
</dbReference>
<feature type="transmembrane region" description="Helical" evidence="7">
    <location>
        <begin position="107"/>
        <end position="126"/>
    </location>
</feature>
<evidence type="ECO:0000256" key="1">
    <source>
        <dbReference type="ARBA" id="ARBA00004141"/>
    </source>
</evidence>
<accession>A0A4Y2FBU7</accession>
<organism evidence="8 9">
    <name type="scientific">Araneus ventricosus</name>
    <name type="common">Orbweaver spider</name>
    <name type="synonym">Epeira ventricosa</name>
    <dbReference type="NCBI Taxonomy" id="182803"/>
    <lineage>
        <taxon>Eukaryota</taxon>
        <taxon>Metazoa</taxon>
        <taxon>Ecdysozoa</taxon>
        <taxon>Arthropoda</taxon>
        <taxon>Chelicerata</taxon>
        <taxon>Arachnida</taxon>
        <taxon>Araneae</taxon>
        <taxon>Araneomorphae</taxon>
        <taxon>Entelegynae</taxon>
        <taxon>Araneoidea</taxon>
        <taxon>Araneidae</taxon>
        <taxon>Araneus</taxon>
    </lineage>
</organism>
<evidence type="ECO:0000313" key="8">
    <source>
        <dbReference type="EMBL" id="GBM37896.1"/>
    </source>
</evidence>
<feature type="transmembrane region" description="Helical" evidence="7">
    <location>
        <begin position="38"/>
        <end position="60"/>
    </location>
</feature>
<keyword evidence="9" id="KW-1185">Reference proteome</keyword>
<keyword evidence="4 7" id="KW-1133">Transmembrane helix</keyword>
<keyword evidence="2" id="KW-0813">Transport</keyword>
<feature type="transmembrane region" description="Helical" evidence="7">
    <location>
        <begin position="178"/>
        <end position="195"/>
    </location>
</feature>
<evidence type="ECO:0000256" key="5">
    <source>
        <dbReference type="ARBA" id="ARBA00023136"/>
    </source>
</evidence>
<evidence type="ECO:0000313" key="9">
    <source>
        <dbReference type="Proteomes" id="UP000499080"/>
    </source>
</evidence>
<dbReference type="InterPro" id="IPR011701">
    <property type="entry name" value="MFS"/>
</dbReference>
<evidence type="ECO:0000256" key="7">
    <source>
        <dbReference type="SAM" id="Phobius"/>
    </source>
</evidence>
<feature type="transmembrane region" description="Helical" evidence="7">
    <location>
        <begin position="538"/>
        <end position="559"/>
    </location>
</feature>
<feature type="transmembrane region" description="Helical" evidence="7">
    <location>
        <begin position="409"/>
        <end position="428"/>
    </location>
</feature>
<dbReference type="InterPro" id="IPR036259">
    <property type="entry name" value="MFS_trans_sf"/>
</dbReference>
<dbReference type="SUPFAM" id="SSF103473">
    <property type="entry name" value="MFS general substrate transporter"/>
    <property type="match status" value="1"/>
</dbReference>
<dbReference type="Gene3D" id="1.20.1250.20">
    <property type="entry name" value="MFS general substrate transporter like domains"/>
    <property type="match status" value="2"/>
</dbReference>
<dbReference type="Pfam" id="PF07690">
    <property type="entry name" value="MFS_1"/>
    <property type="match status" value="1"/>
</dbReference>
<comment type="subcellular location">
    <subcellularLocation>
        <location evidence="1">Membrane</location>
        <topology evidence="1">Multi-pass membrane protein</topology>
    </subcellularLocation>
</comment>
<dbReference type="OrthoDB" id="28755at2759"/>
<keyword evidence="3 7" id="KW-0812">Transmembrane</keyword>
<name>A0A4Y2FBU7_ARAVE</name>
<evidence type="ECO:0000256" key="3">
    <source>
        <dbReference type="ARBA" id="ARBA00022692"/>
    </source>
</evidence>
<dbReference type="PANTHER" id="PTHR19432:SF37">
    <property type="entry name" value="SOLUTE CARRIER FAMILY 45 MEMBER 3"/>
    <property type="match status" value="1"/>
</dbReference>
<comment type="caution">
    <text evidence="8">The sequence shown here is derived from an EMBL/GenBank/DDBJ whole genome shotgun (WGS) entry which is preliminary data.</text>
</comment>
<dbReference type="GO" id="GO:0008506">
    <property type="term" value="F:sucrose:proton symporter activity"/>
    <property type="evidence" value="ECO:0007669"/>
    <property type="project" value="TreeGrafter"/>
</dbReference>
<protein>
    <submittedName>
        <fullName evidence="8">Membrane-associated transporter protein</fullName>
    </submittedName>
</protein>
<evidence type="ECO:0000256" key="6">
    <source>
        <dbReference type="ARBA" id="ARBA00038193"/>
    </source>
</evidence>